<dbReference type="GO" id="GO:0004765">
    <property type="term" value="F:shikimate kinase activity"/>
    <property type="evidence" value="ECO:0007669"/>
    <property type="project" value="UniProtKB-UniRule"/>
</dbReference>
<keyword evidence="11" id="KW-0460">Magnesium</keyword>
<evidence type="ECO:0000256" key="2">
    <source>
        <dbReference type="ARBA" id="ARBA00006997"/>
    </source>
</evidence>
<dbReference type="GO" id="GO:0005829">
    <property type="term" value="C:cytosol"/>
    <property type="evidence" value="ECO:0007669"/>
    <property type="project" value="TreeGrafter"/>
</dbReference>
<keyword evidence="6 11" id="KW-0547">Nucleotide-binding</keyword>
<dbReference type="UniPathway" id="UPA00053">
    <property type="reaction ID" value="UER00088"/>
</dbReference>
<dbReference type="GO" id="GO:0000287">
    <property type="term" value="F:magnesium ion binding"/>
    <property type="evidence" value="ECO:0007669"/>
    <property type="project" value="UniProtKB-UniRule"/>
</dbReference>
<evidence type="ECO:0000256" key="7">
    <source>
        <dbReference type="ARBA" id="ARBA00022777"/>
    </source>
</evidence>
<evidence type="ECO:0000256" key="5">
    <source>
        <dbReference type="ARBA" id="ARBA00022679"/>
    </source>
</evidence>
<evidence type="ECO:0000256" key="3">
    <source>
        <dbReference type="ARBA" id="ARBA00012154"/>
    </source>
</evidence>
<keyword evidence="4 11" id="KW-0028">Amino-acid biosynthesis</keyword>
<dbReference type="AlphaFoldDB" id="A0A840X671"/>
<dbReference type="EMBL" id="JACHBS010000001">
    <property type="protein sequence ID" value="MBB5616665.1"/>
    <property type="molecule type" value="Genomic_DNA"/>
</dbReference>
<comment type="subcellular location">
    <subcellularLocation>
        <location evidence="11">Cytoplasm</location>
    </subcellularLocation>
</comment>
<gene>
    <name evidence="11" type="primary">aroK</name>
    <name evidence="12" type="ORF">BJ959_000161</name>
</gene>
<dbReference type="HAMAP" id="MF_00109">
    <property type="entry name" value="Shikimate_kinase"/>
    <property type="match status" value="1"/>
</dbReference>
<comment type="caution">
    <text evidence="12">The sequence shown here is derived from an EMBL/GenBank/DDBJ whole genome shotgun (WGS) entry which is preliminary data.</text>
</comment>
<dbReference type="Gene3D" id="3.40.50.300">
    <property type="entry name" value="P-loop containing nucleotide triphosphate hydrolases"/>
    <property type="match status" value="1"/>
</dbReference>
<evidence type="ECO:0000313" key="12">
    <source>
        <dbReference type="EMBL" id="MBB5616665.1"/>
    </source>
</evidence>
<comment type="pathway">
    <text evidence="1 11">Metabolic intermediate biosynthesis; chorismate biosynthesis; chorismate from D-erythrose 4-phosphate and phosphoenolpyruvate: step 5/7.</text>
</comment>
<keyword evidence="7 11" id="KW-0418">Kinase</keyword>
<accession>A0A840X671</accession>
<reference evidence="12 13" key="1">
    <citation type="submission" date="2020-08" db="EMBL/GenBank/DDBJ databases">
        <title>Sequencing the genomes of 1000 actinobacteria strains.</title>
        <authorList>
            <person name="Klenk H.-P."/>
        </authorList>
    </citation>
    <scope>NUCLEOTIDE SEQUENCE [LARGE SCALE GENOMIC DNA]</scope>
    <source>
        <strain evidence="12 13">DSM 23889</strain>
    </source>
</reference>
<evidence type="ECO:0000256" key="11">
    <source>
        <dbReference type="HAMAP-Rule" id="MF_00109"/>
    </source>
</evidence>
<keyword evidence="8 11" id="KW-0067">ATP-binding</keyword>
<comment type="subunit">
    <text evidence="11">Monomer.</text>
</comment>
<comment type="catalytic activity">
    <reaction evidence="10 11">
        <text>shikimate + ATP = 3-phosphoshikimate + ADP + H(+)</text>
        <dbReference type="Rhea" id="RHEA:13121"/>
        <dbReference type="ChEBI" id="CHEBI:15378"/>
        <dbReference type="ChEBI" id="CHEBI:30616"/>
        <dbReference type="ChEBI" id="CHEBI:36208"/>
        <dbReference type="ChEBI" id="CHEBI:145989"/>
        <dbReference type="ChEBI" id="CHEBI:456216"/>
        <dbReference type="EC" id="2.7.1.71"/>
    </reaction>
</comment>
<dbReference type="GO" id="GO:0009423">
    <property type="term" value="P:chorismate biosynthetic process"/>
    <property type="evidence" value="ECO:0007669"/>
    <property type="project" value="UniProtKB-UniRule"/>
</dbReference>
<dbReference type="RefSeq" id="WP_341799846.1">
    <property type="nucleotide sequence ID" value="NZ_BAAANZ010000001.1"/>
</dbReference>
<dbReference type="Pfam" id="PF01202">
    <property type="entry name" value="SKI"/>
    <property type="match status" value="1"/>
</dbReference>
<proteinExistence type="inferred from homology"/>
<keyword evidence="13" id="KW-1185">Reference proteome</keyword>
<evidence type="ECO:0000256" key="6">
    <source>
        <dbReference type="ARBA" id="ARBA00022741"/>
    </source>
</evidence>
<dbReference type="SUPFAM" id="SSF52540">
    <property type="entry name" value="P-loop containing nucleoside triphosphate hydrolases"/>
    <property type="match status" value="1"/>
</dbReference>
<name>A0A840X671_9MICO</name>
<feature type="binding site" evidence="11">
    <location>
        <position position="75"/>
    </location>
    <ligand>
        <name>substrate</name>
    </ligand>
</feature>
<evidence type="ECO:0000256" key="8">
    <source>
        <dbReference type="ARBA" id="ARBA00022840"/>
    </source>
</evidence>
<feature type="binding site" evidence="11">
    <location>
        <position position="132"/>
    </location>
    <ligand>
        <name>ATP</name>
        <dbReference type="ChEBI" id="CHEBI:30616"/>
    </ligand>
</feature>
<sequence length="189" mass="19372">MPEAATPEVPGQATTDAGNRPLVVLIGPPAAGKTRTGKRVARALAVPFIDTDRVIAAEHGPIPAIFAERGEAAFRALEADAVDAALRQRAVVALGGGAVMTPSVAAALRGHPVVLLTVSAEAAADRLDAESRPLVRDGIGAWESLVAQRMPTYTALATAAWDTSSQPLDRVAAEIAEWARDRAAAAGGS</sequence>
<comment type="cofactor">
    <cofactor evidence="11">
        <name>Mg(2+)</name>
        <dbReference type="ChEBI" id="CHEBI:18420"/>
    </cofactor>
    <text evidence="11">Binds 1 Mg(2+) ion per subunit.</text>
</comment>
<keyword evidence="9 11" id="KW-0057">Aromatic amino acid biosynthesis</keyword>
<dbReference type="InterPro" id="IPR000623">
    <property type="entry name" value="Shikimate_kinase/TSH1"/>
</dbReference>
<dbReference type="InterPro" id="IPR027417">
    <property type="entry name" value="P-loop_NTPase"/>
</dbReference>
<dbReference type="Proteomes" id="UP000552883">
    <property type="component" value="Unassembled WGS sequence"/>
</dbReference>
<dbReference type="InterPro" id="IPR023000">
    <property type="entry name" value="Shikimate_kinase_CS"/>
</dbReference>
<feature type="binding site" evidence="11">
    <location>
        <position position="96"/>
    </location>
    <ligand>
        <name>substrate</name>
    </ligand>
</feature>
<keyword evidence="5 11" id="KW-0808">Transferase</keyword>
<dbReference type="CDD" id="cd00464">
    <property type="entry name" value="SK"/>
    <property type="match status" value="1"/>
</dbReference>
<evidence type="ECO:0000256" key="10">
    <source>
        <dbReference type="ARBA" id="ARBA00048567"/>
    </source>
</evidence>
<dbReference type="GO" id="GO:0009073">
    <property type="term" value="P:aromatic amino acid family biosynthetic process"/>
    <property type="evidence" value="ECO:0007669"/>
    <property type="project" value="UniProtKB-KW"/>
</dbReference>
<dbReference type="InterPro" id="IPR031322">
    <property type="entry name" value="Shikimate/glucono_kinase"/>
</dbReference>
<feature type="binding site" evidence="11">
    <location>
        <begin position="30"/>
        <end position="35"/>
    </location>
    <ligand>
        <name>ATP</name>
        <dbReference type="ChEBI" id="CHEBI:30616"/>
    </ligand>
</feature>
<comment type="function">
    <text evidence="11">Catalyzes the specific phosphorylation of the 3-hydroxyl group of shikimic acid using ATP as a cosubstrate.</text>
</comment>
<feature type="binding site" evidence="11">
    <location>
        <position position="34"/>
    </location>
    <ligand>
        <name>Mg(2+)</name>
        <dbReference type="ChEBI" id="CHEBI:18420"/>
    </ligand>
</feature>
<evidence type="ECO:0000313" key="13">
    <source>
        <dbReference type="Proteomes" id="UP000552883"/>
    </source>
</evidence>
<dbReference type="PANTHER" id="PTHR21087">
    <property type="entry name" value="SHIKIMATE KINASE"/>
    <property type="match status" value="1"/>
</dbReference>
<dbReference type="GO" id="GO:0008652">
    <property type="term" value="P:amino acid biosynthetic process"/>
    <property type="evidence" value="ECO:0007669"/>
    <property type="project" value="UniProtKB-KW"/>
</dbReference>
<keyword evidence="11" id="KW-0963">Cytoplasm</keyword>
<protein>
    <recommendedName>
        <fullName evidence="3 11">Shikimate kinase</fullName>
        <shortName evidence="11">SK</shortName>
        <ecNumber evidence="3 11">2.7.1.71</ecNumber>
    </recommendedName>
</protein>
<feature type="binding site" evidence="11">
    <location>
        <position position="166"/>
    </location>
    <ligand>
        <name>ATP</name>
        <dbReference type="ChEBI" id="CHEBI:30616"/>
    </ligand>
</feature>
<keyword evidence="11" id="KW-0479">Metal-binding</keyword>
<evidence type="ECO:0000256" key="1">
    <source>
        <dbReference type="ARBA" id="ARBA00004842"/>
    </source>
</evidence>
<feature type="binding site" evidence="11">
    <location>
        <position position="149"/>
    </location>
    <ligand>
        <name>substrate</name>
    </ligand>
</feature>
<dbReference type="PROSITE" id="PS01128">
    <property type="entry name" value="SHIKIMATE_KINASE"/>
    <property type="match status" value="1"/>
</dbReference>
<dbReference type="EC" id="2.7.1.71" evidence="3 11"/>
<dbReference type="GO" id="GO:0005524">
    <property type="term" value="F:ATP binding"/>
    <property type="evidence" value="ECO:0007669"/>
    <property type="project" value="UniProtKB-UniRule"/>
</dbReference>
<dbReference type="PANTHER" id="PTHR21087:SF16">
    <property type="entry name" value="SHIKIMATE KINASE 1, CHLOROPLASTIC"/>
    <property type="match status" value="1"/>
</dbReference>
<comment type="similarity">
    <text evidence="2 11">Belongs to the shikimate kinase family.</text>
</comment>
<feature type="binding site" evidence="11">
    <location>
        <position position="52"/>
    </location>
    <ligand>
        <name>substrate</name>
    </ligand>
</feature>
<organism evidence="12 13">
    <name type="scientific">Microcella frigidaquae</name>
    <dbReference type="NCBI Taxonomy" id="424758"/>
    <lineage>
        <taxon>Bacteria</taxon>
        <taxon>Bacillati</taxon>
        <taxon>Actinomycetota</taxon>
        <taxon>Actinomycetes</taxon>
        <taxon>Micrococcales</taxon>
        <taxon>Microbacteriaceae</taxon>
        <taxon>Microcella</taxon>
    </lineage>
</organism>
<dbReference type="PRINTS" id="PR01100">
    <property type="entry name" value="SHIKIMTKNASE"/>
</dbReference>
<evidence type="ECO:0000256" key="4">
    <source>
        <dbReference type="ARBA" id="ARBA00022605"/>
    </source>
</evidence>
<evidence type="ECO:0000256" key="9">
    <source>
        <dbReference type="ARBA" id="ARBA00023141"/>
    </source>
</evidence>